<gene>
    <name evidence="2" type="ORF">JCGZ_11400</name>
</gene>
<keyword evidence="1" id="KW-0677">Repeat</keyword>
<organism evidence="2 3">
    <name type="scientific">Jatropha curcas</name>
    <name type="common">Barbados nut</name>
    <dbReference type="NCBI Taxonomy" id="180498"/>
    <lineage>
        <taxon>Eukaryota</taxon>
        <taxon>Viridiplantae</taxon>
        <taxon>Streptophyta</taxon>
        <taxon>Embryophyta</taxon>
        <taxon>Tracheophyta</taxon>
        <taxon>Spermatophyta</taxon>
        <taxon>Magnoliopsida</taxon>
        <taxon>eudicotyledons</taxon>
        <taxon>Gunneridae</taxon>
        <taxon>Pentapetalae</taxon>
        <taxon>rosids</taxon>
        <taxon>fabids</taxon>
        <taxon>Malpighiales</taxon>
        <taxon>Euphorbiaceae</taxon>
        <taxon>Crotonoideae</taxon>
        <taxon>Jatropheae</taxon>
        <taxon>Jatropha</taxon>
    </lineage>
</organism>
<sequence>MNRARTILASLRLSNSLLSTRLSTTRPLLTQVIRFSPLSPYFPSEQSHTCFLNSHQMVYFSSKPGSLVELLLGNDWSTELESELETSNPRLTHETVVYVLRKLDKYPDKAWDFFNWVSERNEFKLSSPLYSLMLRVLVKKDYMKKFWITLRKMKEQGFYIDEETYLTISAIFRKEKMDSDLVAFKHFFDRMVKENAMDSIVKNVVTVILKMEWNNEVEEELRSMGIILTDNFVIKVLKELRNYPLKAMLFFHWAGKCEGYECNTVTYNAIARVIARDDSIREFWSVVEEMKNAGHEMDIDTYIKISRQFQKMKLMEDAVKLYEFMMDGPFKPSIQDCSYLLKSISASDKPDLNLVFRVAKKYEVMGSSLSKAVYDGIHRSLTSAGHFDEAANIIKVMKNAGFEPDNISYSQLVFGLCKARRLEEACEVLDEMETNGCVPDVKTWTILIQGHCAANQVDKALMCFAKMVEKNCNADADLLDILINAFLGQKRIEGAYTLLVEMVNKVHLRPWQATYKLLIEKLLGERKLEEAMDLLRLMKQHNHPPFSGPFVQYISKFGTVEDAADFLKALSVKEYPSTSAYFNVFQSFFKEGRHSEAKDLLYKCPHHIRKHPKISELFGSARSSVAND</sequence>
<keyword evidence="3" id="KW-1185">Reference proteome</keyword>
<dbReference type="EMBL" id="KK914632">
    <property type="protein sequence ID" value="KDP31024.1"/>
    <property type="molecule type" value="Genomic_DNA"/>
</dbReference>
<reference evidence="2 3" key="1">
    <citation type="journal article" date="2014" name="PLoS ONE">
        <title>Global Analysis of Gene Expression Profiles in Physic Nut (Jatropha curcas L.) Seedlings Exposed to Salt Stress.</title>
        <authorList>
            <person name="Zhang L."/>
            <person name="Zhang C."/>
            <person name="Wu P."/>
            <person name="Chen Y."/>
            <person name="Li M."/>
            <person name="Jiang H."/>
            <person name="Wu G."/>
        </authorList>
    </citation>
    <scope>NUCLEOTIDE SEQUENCE [LARGE SCALE GENOMIC DNA]</scope>
    <source>
        <strain evidence="3">cv. GZQX0401</strain>
        <tissue evidence="2">Young leaves</tissue>
    </source>
</reference>
<dbReference type="GO" id="GO:0008380">
    <property type="term" value="P:RNA splicing"/>
    <property type="evidence" value="ECO:0007669"/>
    <property type="project" value="InterPro"/>
</dbReference>
<dbReference type="NCBIfam" id="TIGR00756">
    <property type="entry name" value="PPR"/>
    <property type="match status" value="3"/>
</dbReference>
<dbReference type="InterPro" id="IPR011990">
    <property type="entry name" value="TPR-like_helical_dom_sf"/>
</dbReference>
<evidence type="ECO:0000256" key="1">
    <source>
        <dbReference type="ARBA" id="ARBA00022737"/>
    </source>
</evidence>
<protein>
    <recommendedName>
        <fullName evidence="4">Pentacotripeptide-repeat region of PRORP domain-containing protein</fullName>
    </recommendedName>
</protein>
<evidence type="ECO:0008006" key="4">
    <source>
        <dbReference type="Google" id="ProtNLM"/>
    </source>
</evidence>
<dbReference type="PANTHER" id="PTHR47003:SF2">
    <property type="entry name" value="OS01G0970900 PROTEIN"/>
    <property type="match status" value="1"/>
</dbReference>
<dbReference type="STRING" id="180498.A0A067KGQ3"/>
<dbReference type="InterPro" id="IPR044578">
    <property type="entry name" value="BIR6-like"/>
</dbReference>
<proteinExistence type="predicted"/>
<name>A0A067KGQ3_JATCU</name>
<dbReference type="Pfam" id="PF01535">
    <property type="entry name" value="PPR"/>
    <property type="match status" value="1"/>
</dbReference>
<evidence type="ECO:0000313" key="3">
    <source>
        <dbReference type="Proteomes" id="UP000027138"/>
    </source>
</evidence>
<accession>A0A067KGQ3</accession>
<dbReference type="Gene3D" id="1.25.40.10">
    <property type="entry name" value="Tetratricopeptide repeat domain"/>
    <property type="match status" value="3"/>
</dbReference>
<dbReference type="Pfam" id="PF13041">
    <property type="entry name" value="PPR_2"/>
    <property type="match status" value="1"/>
</dbReference>
<dbReference type="Proteomes" id="UP000027138">
    <property type="component" value="Unassembled WGS sequence"/>
</dbReference>
<dbReference type="AlphaFoldDB" id="A0A067KGQ3"/>
<dbReference type="KEGG" id="jcu:105640301"/>
<evidence type="ECO:0000313" key="2">
    <source>
        <dbReference type="EMBL" id="KDP31024.1"/>
    </source>
</evidence>
<dbReference type="PANTHER" id="PTHR47003">
    <property type="entry name" value="OS01G0970900 PROTEIN"/>
    <property type="match status" value="1"/>
</dbReference>
<dbReference type="OrthoDB" id="185373at2759"/>
<dbReference type="InterPro" id="IPR002885">
    <property type="entry name" value="PPR_rpt"/>
</dbReference>